<gene>
    <name evidence="5" type="ORF">H9632_07430</name>
</gene>
<dbReference type="EMBL" id="JACSPW010000005">
    <property type="protein sequence ID" value="MBD8032896.1"/>
    <property type="molecule type" value="Genomic_DNA"/>
</dbReference>
<feature type="active site" evidence="3">
    <location>
        <position position="156"/>
    </location>
</feature>
<dbReference type="PROSITE" id="PS01174">
    <property type="entry name" value="LIPASE_GDXG_SER"/>
    <property type="match status" value="1"/>
</dbReference>
<dbReference type="InterPro" id="IPR029058">
    <property type="entry name" value="AB_hydrolase_fold"/>
</dbReference>
<dbReference type="InterPro" id="IPR050300">
    <property type="entry name" value="GDXG_lipolytic_enzyme"/>
</dbReference>
<evidence type="ECO:0000313" key="5">
    <source>
        <dbReference type="EMBL" id="MBD8032896.1"/>
    </source>
</evidence>
<dbReference type="RefSeq" id="WP_191703478.1">
    <property type="nucleotide sequence ID" value="NZ_JACSPW010000005.1"/>
</dbReference>
<dbReference type="GO" id="GO:0016787">
    <property type="term" value="F:hydrolase activity"/>
    <property type="evidence" value="ECO:0007669"/>
    <property type="project" value="UniProtKB-KW"/>
</dbReference>
<evidence type="ECO:0000313" key="6">
    <source>
        <dbReference type="Proteomes" id="UP000600565"/>
    </source>
</evidence>
<evidence type="ECO:0000256" key="1">
    <source>
        <dbReference type="ARBA" id="ARBA00010515"/>
    </source>
</evidence>
<keyword evidence="2 5" id="KW-0378">Hydrolase</keyword>
<evidence type="ECO:0000256" key="2">
    <source>
        <dbReference type="ARBA" id="ARBA00022801"/>
    </source>
</evidence>
<accession>A0ABR8XLS5</accession>
<evidence type="ECO:0000256" key="3">
    <source>
        <dbReference type="PROSITE-ProRule" id="PRU10038"/>
    </source>
</evidence>
<comment type="caution">
    <text evidence="5">The sequence shown here is derived from an EMBL/GenBank/DDBJ whole genome shotgun (WGS) entry which is preliminary data.</text>
</comment>
<dbReference type="Proteomes" id="UP000600565">
    <property type="component" value="Unassembled WGS sequence"/>
</dbReference>
<keyword evidence="6" id="KW-1185">Reference proteome</keyword>
<sequence>MNALYEHTKQYLNQLNEIPSLASLTYKEAREIRAKLPKKEAKLADLAKIEDRSISMRDGAEIGIRIYTPHGNGPFNIIMYYHGGGWVLNDLSTCHESCSRLAFTTGQIVVSVEYRLAPEHPFPIPVYDSFDSYLWVVQHAESFNGNARKISVAGDSAGGNLAIAVCQLVSQSSELQPIHAQILLYPVTDLSFHSNSYKLFEKGFGLDKDVMQWFSRYYISSSHDAQNPLAAPLLLKDFSNFPETLIFAAEYDVLRDEALLFGEKLSVMGTPTKSIIMEGIVHSYFTQNHVFHEEIACTIQHIEAFLNDL</sequence>
<feature type="domain" description="Alpha/beta hydrolase fold-3" evidence="4">
    <location>
        <begin position="78"/>
        <end position="285"/>
    </location>
</feature>
<dbReference type="SUPFAM" id="SSF53474">
    <property type="entry name" value="alpha/beta-Hydrolases"/>
    <property type="match status" value="1"/>
</dbReference>
<dbReference type="Pfam" id="PF07859">
    <property type="entry name" value="Abhydrolase_3"/>
    <property type="match status" value="1"/>
</dbReference>
<dbReference type="Gene3D" id="3.40.50.1820">
    <property type="entry name" value="alpha/beta hydrolase"/>
    <property type="match status" value="1"/>
</dbReference>
<evidence type="ECO:0000259" key="4">
    <source>
        <dbReference type="Pfam" id="PF07859"/>
    </source>
</evidence>
<organism evidence="5 6">
    <name type="scientific">Solibacillus merdavium</name>
    <dbReference type="NCBI Taxonomy" id="2762218"/>
    <lineage>
        <taxon>Bacteria</taxon>
        <taxon>Bacillati</taxon>
        <taxon>Bacillota</taxon>
        <taxon>Bacilli</taxon>
        <taxon>Bacillales</taxon>
        <taxon>Caryophanaceae</taxon>
        <taxon>Solibacillus</taxon>
    </lineage>
</organism>
<protein>
    <submittedName>
        <fullName evidence="5">Alpha/beta hydrolase</fullName>
    </submittedName>
</protein>
<name>A0ABR8XLS5_9BACL</name>
<dbReference type="InterPro" id="IPR013094">
    <property type="entry name" value="AB_hydrolase_3"/>
</dbReference>
<comment type="similarity">
    <text evidence="1">Belongs to the 'GDXG' lipolytic enzyme family.</text>
</comment>
<dbReference type="PANTHER" id="PTHR48081">
    <property type="entry name" value="AB HYDROLASE SUPERFAMILY PROTEIN C4A8.06C"/>
    <property type="match status" value="1"/>
</dbReference>
<reference evidence="5 6" key="1">
    <citation type="submission" date="2020-08" db="EMBL/GenBank/DDBJ databases">
        <title>A Genomic Blueprint of the Chicken Gut Microbiome.</title>
        <authorList>
            <person name="Gilroy R."/>
            <person name="Ravi A."/>
            <person name="Getino M."/>
            <person name="Pursley I."/>
            <person name="Horton D.L."/>
            <person name="Alikhan N.-F."/>
            <person name="Baker D."/>
            <person name="Gharbi K."/>
            <person name="Hall N."/>
            <person name="Watson M."/>
            <person name="Adriaenssens E.M."/>
            <person name="Foster-Nyarko E."/>
            <person name="Jarju S."/>
            <person name="Secka A."/>
            <person name="Antonio M."/>
            <person name="Oren A."/>
            <person name="Chaudhuri R."/>
            <person name="La Ragione R.M."/>
            <person name="Hildebrand F."/>
            <person name="Pallen M.J."/>
        </authorList>
    </citation>
    <scope>NUCLEOTIDE SEQUENCE [LARGE SCALE GENOMIC DNA]</scope>
    <source>
        <strain evidence="5 6">Sa1YVA6</strain>
    </source>
</reference>
<dbReference type="PANTHER" id="PTHR48081:SF8">
    <property type="entry name" value="ALPHA_BETA HYDROLASE FOLD-3 DOMAIN-CONTAINING PROTEIN-RELATED"/>
    <property type="match status" value="1"/>
</dbReference>
<proteinExistence type="inferred from homology"/>
<dbReference type="InterPro" id="IPR033140">
    <property type="entry name" value="Lipase_GDXG_put_SER_AS"/>
</dbReference>